<protein>
    <recommendedName>
        <fullName evidence="3">DUF6318 domain-containing protein</fullName>
    </recommendedName>
</protein>
<dbReference type="InterPro" id="IPR046281">
    <property type="entry name" value="DUF6318"/>
</dbReference>
<feature type="domain" description="DUF6318" evidence="3">
    <location>
        <begin position="65"/>
        <end position="169"/>
    </location>
</feature>
<name>A0A9D2LFQ5_9MICO</name>
<proteinExistence type="predicted"/>
<reference evidence="4" key="1">
    <citation type="journal article" date="2021" name="PeerJ">
        <title>Extensive microbial diversity within the chicken gut microbiome revealed by metagenomics and culture.</title>
        <authorList>
            <person name="Gilroy R."/>
            <person name="Ravi A."/>
            <person name="Getino M."/>
            <person name="Pursley I."/>
            <person name="Horton D.L."/>
            <person name="Alikhan N.F."/>
            <person name="Baker D."/>
            <person name="Gharbi K."/>
            <person name="Hall N."/>
            <person name="Watson M."/>
            <person name="Adriaenssens E.M."/>
            <person name="Foster-Nyarko E."/>
            <person name="Jarju S."/>
            <person name="Secka A."/>
            <person name="Antonio M."/>
            <person name="Oren A."/>
            <person name="Chaudhuri R.R."/>
            <person name="La Ragione R."/>
            <person name="Hildebrand F."/>
            <person name="Pallen M.J."/>
        </authorList>
    </citation>
    <scope>NUCLEOTIDE SEQUENCE</scope>
    <source>
        <strain evidence="4">ChiHjej13B12-24818</strain>
    </source>
</reference>
<organism evidence="4 5">
    <name type="scientific">Candidatus Brachybacterium merdavium</name>
    <dbReference type="NCBI Taxonomy" id="2838513"/>
    <lineage>
        <taxon>Bacteria</taxon>
        <taxon>Bacillati</taxon>
        <taxon>Actinomycetota</taxon>
        <taxon>Actinomycetes</taxon>
        <taxon>Micrococcales</taxon>
        <taxon>Dermabacteraceae</taxon>
        <taxon>Brachybacterium</taxon>
    </lineage>
</organism>
<accession>A0A9D2LFQ5</accession>
<sequence>MPRQILPSLAAAVLALGAAACGNGGDGPVTTPPPALGSDASDGGGSDPDPSDGGGAETEEPTAAAPDIPAPDPADYPGMNEETPEGAEQALRYYIAVMYWSYQTGDANELEKLHTDTCERCLERTHDIRSVGDSGTHWSPAPIEDVGTNNIHTDDFDQLISYAYQLGAHQEPNPNTLELEHVPQAPYTALAGMTWDQDAWTVERILISESEHAE</sequence>
<comment type="caution">
    <text evidence="4">The sequence shown here is derived from an EMBL/GenBank/DDBJ whole genome shotgun (WGS) entry which is preliminary data.</text>
</comment>
<dbReference type="Pfam" id="PF19843">
    <property type="entry name" value="DUF6318"/>
    <property type="match status" value="1"/>
</dbReference>
<feature type="signal peptide" evidence="2">
    <location>
        <begin position="1"/>
        <end position="20"/>
    </location>
</feature>
<evidence type="ECO:0000259" key="3">
    <source>
        <dbReference type="Pfam" id="PF19843"/>
    </source>
</evidence>
<keyword evidence="2" id="KW-0732">Signal</keyword>
<dbReference type="Proteomes" id="UP000823823">
    <property type="component" value="Unassembled WGS sequence"/>
</dbReference>
<evidence type="ECO:0000313" key="4">
    <source>
        <dbReference type="EMBL" id="HJB11756.1"/>
    </source>
</evidence>
<evidence type="ECO:0000313" key="5">
    <source>
        <dbReference type="Proteomes" id="UP000823823"/>
    </source>
</evidence>
<feature type="region of interest" description="Disordered" evidence="1">
    <location>
        <begin position="21"/>
        <end position="85"/>
    </location>
</feature>
<evidence type="ECO:0000256" key="1">
    <source>
        <dbReference type="SAM" id="MobiDB-lite"/>
    </source>
</evidence>
<feature type="compositionally biased region" description="Gly residues" evidence="1">
    <location>
        <begin position="42"/>
        <end position="56"/>
    </location>
</feature>
<reference evidence="4" key="2">
    <citation type="submission" date="2021-04" db="EMBL/GenBank/DDBJ databases">
        <authorList>
            <person name="Gilroy R."/>
        </authorList>
    </citation>
    <scope>NUCLEOTIDE SEQUENCE</scope>
    <source>
        <strain evidence="4">ChiHjej13B12-24818</strain>
    </source>
</reference>
<gene>
    <name evidence="4" type="ORF">H9786_14750</name>
</gene>
<feature type="chain" id="PRO_5039389147" description="DUF6318 domain-containing protein" evidence="2">
    <location>
        <begin position="21"/>
        <end position="214"/>
    </location>
</feature>
<evidence type="ECO:0000256" key="2">
    <source>
        <dbReference type="SAM" id="SignalP"/>
    </source>
</evidence>
<dbReference type="AlphaFoldDB" id="A0A9D2LFQ5"/>
<dbReference type="PROSITE" id="PS51257">
    <property type="entry name" value="PROKAR_LIPOPROTEIN"/>
    <property type="match status" value="1"/>
</dbReference>
<dbReference type="EMBL" id="DWZH01000113">
    <property type="protein sequence ID" value="HJB11756.1"/>
    <property type="molecule type" value="Genomic_DNA"/>
</dbReference>